<dbReference type="GO" id="GO:0000287">
    <property type="term" value="F:magnesium ion binding"/>
    <property type="evidence" value="ECO:0007669"/>
    <property type="project" value="UniProtKB-UniRule"/>
</dbReference>
<evidence type="ECO:0000313" key="16">
    <source>
        <dbReference type="EMBL" id="MBK5929621.1"/>
    </source>
</evidence>
<evidence type="ECO:0000256" key="4">
    <source>
        <dbReference type="ARBA" id="ARBA00022679"/>
    </source>
</evidence>
<proteinExistence type="inferred from homology"/>
<dbReference type="InterPro" id="IPR036918">
    <property type="entry name" value="Pyrv_Knase_C_sf"/>
</dbReference>
<dbReference type="InterPro" id="IPR011037">
    <property type="entry name" value="Pyrv_Knase-like_insert_dom_sf"/>
</dbReference>
<keyword evidence="17" id="KW-1185">Reference proteome</keyword>
<dbReference type="GO" id="GO:0005524">
    <property type="term" value="F:ATP binding"/>
    <property type="evidence" value="ECO:0007669"/>
    <property type="project" value="UniProtKB-KW"/>
</dbReference>
<dbReference type="InterPro" id="IPR001697">
    <property type="entry name" value="Pyr_Knase"/>
</dbReference>
<dbReference type="EC" id="2.7.1.40" evidence="3 12"/>
<comment type="catalytic activity">
    <reaction evidence="13">
        <text>pyruvate + ATP = phosphoenolpyruvate + ADP + H(+)</text>
        <dbReference type="Rhea" id="RHEA:18157"/>
        <dbReference type="ChEBI" id="CHEBI:15361"/>
        <dbReference type="ChEBI" id="CHEBI:15378"/>
        <dbReference type="ChEBI" id="CHEBI:30616"/>
        <dbReference type="ChEBI" id="CHEBI:58702"/>
        <dbReference type="ChEBI" id="CHEBI:456216"/>
        <dbReference type="EC" id="2.7.1.40"/>
    </reaction>
</comment>
<evidence type="ECO:0000256" key="2">
    <source>
        <dbReference type="ARBA" id="ARBA00008663"/>
    </source>
</evidence>
<dbReference type="InterPro" id="IPR015813">
    <property type="entry name" value="Pyrv/PenolPyrv_kinase-like_dom"/>
</dbReference>
<evidence type="ECO:0000256" key="9">
    <source>
        <dbReference type="ARBA" id="ARBA00022842"/>
    </source>
</evidence>
<dbReference type="InterPro" id="IPR015795">
    <property type="entry name" value="Pyrv_Knase_C"/>
</dbReference>
<evidence type="ECO:0000256" key="1">
    <source>
        <dbReference type="ARBA" id="ARBA00004997"/>
    </source>
</evidence>
<dbReference type="Proteomes" id="UP001296967">
    <property type="component" value="Unassembled WGS sequence"/>
</dbReference>
<keyword evidence="10 13" id="KW-0324">Glycolysis</keyword>
<dbReference type="PANTHER" id="PTHR11817">
    <property type="entry name" value="PYRUVATE KINASE"/>
    <property type="match status" value="1"/>
</dbReference>
<dbReference type="Gene3D" id="3.40.1380.20">
    <property type="entry name" value="Pyruvate kinase, C-terminal domain"/>
    <property type="match status" value="1"/>
</dbReference>
<dbReference type="GO" id="GO:0016301">
    <property type="term" value="F:kinase activity"/>
    <property type="evidence" value="ECO:0007669"/>
    <property type="project" value="UniProtKB-KW"/>
</dbReference>
<keyword evidence="6" id="KW-0547">Nucleotide-binding</keyword>
<evidence type="ECO:0000256" key="3">
    <source>
        <dbReference type="ARBA" id="ARBA00012142"/>
    </source>
</evidence>
<dbReference type="RefSeq" id="WP_201243979.1">
    <property type="nucleotide sequence ID" value="NZ_NHSF01000019.1"/>
</dbReference>
<keyword evidence="8" id="KW-0067">ATP-binding</keyword>
<dbReference type="SUPFAM" id="SSF52935">
    <property type="entry name" value="PK C-terminal domain-like"/>
    <property type="match status" value="1"/>
</dbReference>
<comment type="pathway">
    <text evidence="1 13">Carbohydrate degradation; glycolysis; pyruvate from D-glyceraldehyde 3-phosphate: step 5/5.</text>
</comment>
<evidence type="ECO:0000256" key="6">
    <source>
        <dbReference type="ARBA" id="ARBA00022741"/>
    </source>
</evidence>
<gene>
    <name evidence="16" type="ORF">CCR82_03485</name>
</gene>
<evidence type="ECO:0000259" key="15">
    <source>
        <dbReference type="Pfam" id="PF02887"/>
    </source>
</evidence>
<dbReference type="InterPro" id="IPR015793">
    <property type="entry name" value="Pyrv_Knase_brl"/>
</dbReference>
<evidence type="ECO:0000256" key="11">
    <source>
        <dbReference type="ARBA" id="ARBA00023317"/>
    </source>
</evidence>
<name>A0AAJ0UDU0_HALSE</name>
<dbReference type="Pfam" id="PF02887">
    <property type="entry name" value="PK_C"/>
    <property type="match status" value="1"/>
</dbReference>
<reference evidence="16" key="2">
    <citation type="journal article" date="2020" name="Microorganisms">
        <title>Osmotic Adaptation and Compatible Solute Biosynthesis of Phototrophic Bacteria as Revealed from Genome Analyses.</title>
        <authorList>
            <person name="Imhoff J.F."/>
            <person name="Rahn T."/>
            <person name="Kunzel S."/>
            <person name="Keller A."/>
            <person name="Neulinger S.C."/>
        </authorList>
    </citation>
    <scope>NUCLEOTIDE SEQUENCE</scope>
    <source>
        <strain evidence="16">DSM 4395</strain>
    </source>
</reference>
<dbReference type="EMBL" id="NHSF01000019">
    <property type="protein sequence ID" value="MBK5929621.1"/>
    <property type="molecule type" value="Genomic_DNA"/>
</dbReference>
<dbReference type="Pfam" id="PF00224">
    <property type="entry name" value="PK"/>
    <property type="match status" value="1"/>
</dbReference>
<dbReference type="NCBIfam" id="NF004491">
    <property type="entry name" value="PRK05826.1"/>
    <property type="match status" value="1"/>
</dbReference>
<dbReference type="GO" id="GO:0004743">
    <property type="term" value="F:pyruvate kinase activity"/>
    <property type="evidence" value="ECO:0007669"/>
    <property type="project" value="UniProtKB-UniRule"/>
</dbReference>
<evidence type="ECO:0000256" key="8">
    <source>
        <dbReference type="ARBA" id="ARBA00022840"/>
    </source>
</evidence>
<evidence type="ECO:0000256" key="12">
    <source>
        <dbReference type="NCBIfam" id="TIGR01064"/>
    </source>
</evidence>
<keyword evidence="7 13" id="KW-0418">Kinase</keyword>
<keyword evidence="5" id="KW-0479">Metal-binding</keyword>
<evidence type="ECO:0000256" key="5">
    <source>
        <dbReference type="ARBA" id="ARBA00022723"/>
    </source>
</evidence>
<dbReference type="NCBIfam" id="TIGR01064">
    <property type="entry name" value="pyruv_kin"/>
    <property type="match status" value="1"/>
</dbReference>
<dbReference type="Gene3D" id="2.40.33.10">
    <property type="entry name" value="PK beta-barrel domain-like"/>
    <property type="match status" value="1"/>
</dbReference>
<sequence>MPRRTKIVATFGPATDAPGVLEAMMDAGLNLARLNMSHDSHDRHRERARRLREAALAKRHPLGLLVDLQGPKIRIGQFAEAGGIDLAAGAAFAIDAACPLEAGDQARVGTTLPSMAEDLSPGDILLLDDGAIELQVEAVADGRVDCTVLAGGRLSNNKGINKKGGGLSAPALTDKDKADIRFAAEIEADYLAVSFVCNGDDVRLARQLLEEAGGKGGIVAKIERAEALHALEDIIDASDAVMVARGDLGVEIGDAELPAVQKRLISMARDRNSVVITATQMMQSMIENPIPTRAEVFDVANAVLDGTDAVMLSAETSVGKNPTKVVESMSRICAEAEKERLVRRSGHRIDAVFGRVDEAIAMATMYTANHLGVKAIAALTESGSTVKWMSRISSGIPIYAMTRQVPTRRKVTLFRGVYPVRFDVSSTDIHEVNKEVIEELLRHGTVQEGDLVIITKGDRSGVEGQTNIMKIMRVGEHRLLTDD</sequence>
<dbReference type="AlphaFoldDB" id="A0AAJ0UDU0"/>
<dbReference type="FunFam" id="2.40.33.10:FF:000001">
    <property type="entry name" value="Pyruvate kinase"/>
    <property type="match status" value="1"/>
</dbReference>
<comment type="caution">
    <text evidence="16">The sequence shown here is derived from an EMBL/GenBank/DDBJ whole genome shotgun (WGS) entry which is preliminary data.</text>
</comment>
<dbReference type="PRINTS" id="PR01050">
    <property type="entry name" value="PYRUVTKNASE"/>
</dbReference>
<evidence type="ECO:0000256" key="10">
    <source>
        <dbReference type="ARBA" id="ARBA00023152"/>
    </source>
</evidence>
<evidence type="ECO:0000256" key="13">
    <source>
        <dbReference type="RuleBase" id="RU000504"/>
    </source>
</evidence>
<dbReference type="InterPro" id="IPR015806">
    <property type="entry name" value="Pyrv_Knase_insert_dom_sf"/>
</dbReference>
<keyword evidence="4 13" id="KW-0808">Transferase</keyword>
<accession>A0AAJ0UDU0</accession>
<keyword evidence="9 13" id="KW-0460">Magnesium</keyword>
<feature type="domain" description="Pyruvate kinase C-terminal" evidence="15">
    <location>
        <begin position="358"/>
        <end position="472"/>
    </location>
</feature>
<protein>
    <recommendedName>
        <fullName evidence="3 12">Pyruvate kinase</fullName>
        <ecNumber evidence="3 12">2.7.1.40</ecNumber>
    </recommendedName>
</protein>
<dbReference type="InterPro" id="IPR040442">
    <property type="entry name" value="Pyrv_kinase-like_dom_sf"/>
</dbReference>
<reference evidence="16" key="1">
    <citation type="submission" date="2017-05" db="EMBL/GenBank/DDBJ databases">
        <authorList>
            <person name="Imhoff J.F."/>
            <person name="Rahn T."/>
            <person name="Kuenzel S."/>
            <person name="Neulinger S.C."/>
        </authorList>
    </citation>
    <scope>NUCLEOTIDE SEQUENCE</scope>
    <source>
        <strain evidence="16">DSM 4395</strain>
    </source>
</reference>
<keyword evidence="11 16" id="KW-0670">Pyruvate</keyword>
<evidence type="ECO:0000313" key="17">
    <source>
        <dbReference type="Proteomes" id="UP001296967"/>
    </source>
</evidence>
<feature type="domain" description="Pyruvate kinase barrel" evidence="14">
    <location>
        <begin position="3"/>
        <end position="326"/>
    </location>
</feature>
<dbReference type="SUPFAM" id="SSF51621">
    <property type="entry name" value="Phosphoenolpyruvate/pyruvate domain"/>
    <property type="match status" value="1"/>
</dbReference>
<dbReference type="GO" id="GO:0030955">
    <property type="term" value="F:potassium ion binding"/>
    <property type="evidence" value="ECO:0007669"/>
    <property type="project" value="UniProtKB-UniRule"/>
</dbReference>
<organism evidence="16 17">
    <name type="scientific">Halochromatium salexigens</name>
    <name type="common">Chromatium salexigens</name>
    <dbReference type="NCBI Taxonomy" id="49447"/>
    <lineage>
        <taxon>Bacteria</taxon>
        <taxon>Pseudomonadati</taxon>
        <taxon>Pseudomonadota</taxon>
        <taxon>Gammaproteobacteria</taxon>
        <taxon>Chromatiales</taxon>
        <taxon>Chromatiaceae</taxon>
        <taxon>Halochromatium</taxon>
    </lineage>
</organism>
<evidence type="ECO:0000256" key="7">
    <source>
        <dbReference type="ARBA" id="ARBA00022777"/>
    </source>
</evidence>
<dbReference type="Gene3D" id="3.20.20.60">
    <property type="entry name" value="Phosphoenolpyruvate-binding domains"/>
    <property type="match status" value="1"/>
</dbReference>
<evidence type="ECO:0000259" key="14">
    <source>
        <dbReference type="Pfam" id="PF00224"/>
    </source>
</evidence>
<comment type="similarity">
    <text evidence="2 13">Belongs to the pyruvate kinase family.</text>
</comment>
<dbReference type="SUPFAM" id="SSF50800">
    <property type="entry name" value="PK beta-barrel domain-like"/>
    <property type="match status" value="1"/>
</dbReference>